<dbReference type="AlphaFoldDB" id="A0A0M2SRB4"/>
<accession>A0A0M2SRB4</accession>
<dbReference type="GO" id="GO:0003697">
    <property type="term" value="F:single-stranded DNA binding"/>
    <property type="evidence" value="ECO:0007669"/>
    <property type="project" value="InterPro"/>
</dbReference>
<comment type="caution">
    <text evidence="4">The sequence shown here is derived from an EMBL/GenBank/DDBJ whole genome shotgun (WGS) entry which is preliminary data.</text>
</comment>
<organism evidence="4 5">
    <name type="scientific">Salinicoccus sediminis</name>
    <dbReference type="NCBI Taxonomy" id="1432562"/>
    <lineage>
        <taxon>Bacteria</taxon>
        <taxon>Bacillati</taxon>
        <taxon>Bacillota</taxon>
        <taxon>Bacilli</taxon>
        <taxon>Bacillales</taxon>
        <taxon>Staphylococcaceae</taxon>
        <taxon>Salinicoccus</taxon>
    </lineage>
</organism>
<evidence type="ECO:0000256" key="2">
    <source>
        <dbReference type="PROSITE-ProRule" id="PRU00252"/>
    </source>
</evidence>
<dbReference type="Pfam" id="PF00436">
    <property type="entry name" value="SSB"/>
    <property type="match status" value="1"/>
</dbReference>
<gene>
    <name evidence="4" type="ORF">WN59_06035</name>
</gene>
<dbReference type="InterPro" id="IPR012340">
    <property type="entry name" value="NA-bd_OB-fold"/>
</dbReference>
<dbReference type="RefSeq" id="WP_046514204.1">
    <property type="nucleotide sequence ID" value="NZ_LAYZ01000002.1"/>
</dbReference>
<evidence type="ECO:0000313" key="4">
    <source>
        <dbReference type="EMBL" id="KKK35180.1"/>
    </source>
</evidence>
<dbReference type="PROSITE" id="PS50935">
    <property type="entry name" value="SSB"/>
    <property type="match status" value="1"/>
</dbReference>
<dbReference type="EMBL" id="LAYZ01000002">
    <property type="protein sequence ID" value="KKK35180.1"/>
    <property type="molecule type" value="Genomic_DNA"/>
</dbReference>
<dbReference type="OrthoDB" id="9809878at2"/>
<dbReference type="SUPFAM" id="SSF50249">
    <property type="entry name" value="Nucleic acid-binding proteins"/>
    <property type="match status" value="1"/>
</dbReference>
<name>A0A0M2SRB4_9STAP</name>
<dbReference type="Gene3D" id="2.40.50.140">
    <property type="entry name" value="Nucleic acid-binding proteins"/>
    <property type="match status" value="1"/>
</dbReference>
<evidence type="ECO:0000256" key="3">
    <source>
        <dbReference type="SAM" id="MobiDB-lite"/>
    </source>
</evidence>
<evidence type="ECO:0000256" key="1">
    <source>
        <dbReference type="ARBA" id="ARBA00023125"/>
    </source>
</evidence>
<evidence type="ECO:0008006" key="6">
    <source>
        <dbReference type="Google" id="ProtNLM"/>
    </source>
</evidence>
<feature type="region of interest" description="Disordered" evidence="3">
    <location>
        <begin position="164"/>
        <end position="197"/>
    </location>
</feature>
<dbReference type="PATRIC" id="fig|1432562.3.peg.1203"/>
<feature type="compositionally biased region" description="Acidic residues" evidence="3">
    <location>
        <begin position="179"/>
        <end position="190"/>
    </location>
</feature>
<reference evidence="4 5" key="1">
    <citation type="submission" date="2015-04" db="EMBL/GenBank/DDBJ databases">
        <title>Taxonomic description and genome sequence of Salinicoccus sediminis sp. nov., a novel hyper halotolerant bacterium isolated from marine sediment.</title>
        <authorList>
            <person name="Mathan Kumar R."/>
            <person name="Kaur G."/>
            <person name="Kumar N."/>
            <person name="Kumar A."/>
            <person name="Singh N.K."/>
            <person name="Kaur N."/>
            <person name="Mayilraj S."/>
        </authorList>
    </citation>
    <scope>NUCLEOTIDE SEQUENCE [LARGE SCALE GENOMIC DNA]</scope>
    <source>
        <strain evidence="4 5">SV-16</strain>
    </source>
</reference>
<dbReference type="STRING" id="1432562.WN59_06035"/>
<dbReference type="CDD" id="cd04496">
    <property type="entry name" value="SSB_OBF"/>
    <property type="match status" value="1"/>
</dbReference>
<evidence type="ECO:0000313" key="5">
    <source>
        <dbReference type="Proteomes" id="UP000034287"/>
    </source>
</evidence>
<keyword evidence="1 2" id="KW-0238">DNA-binding</keyword>
<sequence>MMNKVLLVGELVKNVTLSQTSNGSINSFIIATIRVPKDERKGKEIHFIYCKAFGKAIPGVLSRAQEGEILCVSGQVASTTHTKPNGEKEYGMEIWAESVKPMPQKMSEQKDLGNPSKMIGDAIRYYDHHNIVTQKSVHVLNDGGDQQLTSGRDDHLEAIEKIIGEVSAPADMDGSIAEAEPDAENEENEHDEEKSLA</sequence>
<protein>
    <recommendedName>
        <fullName evidence="6">Single-stranded DNA-binding protein</fullName>
    </recommendedName>
</protein>
<dbReference type="Proteomes" id="UP000034287">
    <property type="component" value="Unassembled WGS sequence"/>
</dbReference>
<dbReference type="InterPro" id="IPR000424">
    <property type="entry name" value="Primosome_PriB/ssb"/>
</dbReference>
<proteinExistence type="predicted"/>
<keyword evidence="5" id="KW-1185">Reference proteome</keyword>